<evidence type="ECO:0000256" key="3">
    <source>
        <dbReference type="ARBA" id="ARBA00022452"/>
    </source>
</evidence>
<evidence type="ECO:0000256" key="8">
    <source>
        <dbReference type="ARBA" id="ARBA00023237"/>
    </source>
</evidence>
<evidence type="ECO:0000256" key="5">
    <source>
        <dbReference type="ARBA" id="ARBA00022729"/>
    </source>
</evidence>
<evidence type="ECO:0000256" key="11">
    <source>
        <dbReference type="RuleBase" id="RU003357"/>
    </source>
</evidence>
<evidence type="ECO:0000313" key="16">
    <source>
        <dbReference type="Proteomes" id="UP000249524"/>
    </source>
</evidence>
<evidence type="ECO:0000256" key="9">
    <source>
        <dbReference type="PROSITE-ProRule" id="PRU01360"/>
    </source>
</evidence>
<evidence type="ECO:0008006" key="17">
    <source>
        <dbReference type="Google" id="ProtNLM"/>
    </source>
</evidence>
<dbReference type="InterPro" id="IPR010917">
    <property type="entry name" value="TonB_rcpt_CS"/>
</dbReference>
<dbReference type="InterPro" id="IPR039426">
    <property type="entry name" value="TonB-dep_rcpt-like"/>
</dbReference>
<feature type="signal peptide" evidence="12">
    <location>
        <begin position="1"/>
        <end position="31"/>
    </location>
</feature>
<evidence type="ECO:0000256" key="6">
    <source>
        <dbReference type="ARBA" id="ARBA00023077"/>
    </source>
</evidence>
<dbReference type="Gene3D" id="2.40.170.20">
    <property type="entry name" value="TonB-dependent receptor, beta-barrel domain"/>
    <property type="match status" value="1"/>
</dbReference>
<evidence type="ECO:0000256" key="1">
    <source>
        <dbReference type="ARBA" id="ARBA00004571"/>
    </source>
</evidence>
<feature type="domain" description="TonB-dependent receptor-like beta-barrel" evidence="13">
    <location>
        <begin position="520"/>
        <end position="951"/>
    </location>
</feature>
<comment type="caution">
    <text evidence="15">The sequence shown here is derived from an EMBL/GenBank/DDBJ whole genome shotgun (WGS) entry which is preliminary data.</text>
</comment>
<dbReference type="Gene3D" id="2.170.130.10">
    <property type="entry name" value="TonB-dependent receptor, plug domain"/>
    <property type="match status" value="1"/>
</dbReference>
<dbReference type="Pfam" id="PF00593">
    <property type="entry name" value="TonB_dep_Rec_b-barrel"/>
    <property type="match status" value="1"/>
</dbReference>
<reference evidence="15 16" key="1">
    <citation type="submission" date="2018-05" db="EMBL/GenBank/DDBJ databases">
        <authorList>
            <person name="Lanie J.A."/>
            <person name="Ng W.-L."/>
            <person name="Kazmierczak K.M."/>
            <person name="Andrzejewski T.M."/>
            <person name="Davidsen T.M."/>
            <person name="Wayne K.J."/>
            <person name="Tettelin H."/>
            <person name="Glass J.I."/>
            <person name="Rusch D."/>
            <person name="Podicherti R."/>
            <person name="Tsui H.-C.T."/>
            <person name="Winkler M.E."/>
        </authorList>
    </citation>
    <scope>NUCLEOTIDE SEQUENCE [LARGE SCALE GENOMIC DNA]</scope>
    <source>
        <strain evidence="15 16">BUT-10</strain>
    </source>
</reference>
<dbReference type="Pfam" id="PF07715">
    <property type="entry name" value="Plug"/>
    <property type="match status" value="1"/>
</dbReference>
<keyword evidence="6 11" id="KW-0798">TonB box</keyword>
<evidence type="ECO:0000256" key="10">
    <source>
        <dbReference type="PROSITE-ProRule" id="PRU10144"/>
    </source>
</evidence>
<evidence type="ECO:0000256" key="7">
    <source>
        <dbReference type="ARBA" id="ARBA00023136"/>
    </source>
</evidence>
<dbReference type="SUPFAM" id="SSF56935">
    <property type="entry name" value="Porins"/>
    <property type="match status" value="1"/>
</dbReference>
<dbReference type="GO" id="GO:0009279">
    <property type="term" value="C:cell outer membrane"/>
    <property type="evidence" value="ECO:0007669"/>
    <property type="project" value="UniProtKB-SubCell"/>
</dbReference>
<dbReference type="EMBL" id="QFYS01000004">
    <property type="protein sequence ID" value="RAK65521.1"/>
    <property type="molecule type" value="Genomic_DNA"/>
</dbReference>
<keyword evidence="3 9" id="KW-1134">Transmembrane beta strand</keyword>
<dbReference type="Proteomes" id="UP000249524">
    <property type="component" value="Unassembled WGS sequence"/>
</dbReference>
<evidence type="ECO:0000256" key="4">
    <source>
        <dbReference type="ARBA" id="ARBA00022692"/>
    </source>
</evidence>
<dbReference type="PROSITE" id="PS52016">
    <property type="entry name" value="TONB_DEPENDENT_REC_3"/>
    <property type="match status" value="1"/>
</dbReference>
<dbReference type="OrthoDB" id="7051241at2"/>
<keyword evidence="16" id="KW-1185">Reference proteome</keyword>
<keyword evidence="2 9" id="KW-0813">Transport</keyword>
<evidence type="ECO:0000313" key="15">
    <source>
        <dbReference type="EMBL" id="RAK65521.1"/>
    </source>
</evidence>
<comment type="subcellular location">
    <subcellularLocation>
        <location evidence="1 9">Cell outer membrane</location>
        <topology evidence="1 9">Multi-pass membrane protein</topology>
    </subcellularLocation>
</comment>
<dbReference type="InterPro" id="IPR012910">
    <property type="entry name" value="Plug_dom"/>
</dbReference>
<gene>
    <name evidence="15" type="ORF">DJ019_11200</name>
</gene>
<accession>A0A328BG19</accession>
<keyword evidence="5 12" id="KW-0732">Signal</keyword>
<evidence type="ECO:0000259" key="14">
    <source>
        <dbReference type="Pfam" id="PF07715"/>
    </source>
</evidence>
<dbReference type="AlphaFoldDB" id="A0A328BG19"/>
<keyword evidence="7 9" id="KW-0472">Membrane</keyword>
<organism evidence="15 16">
    <name type="scientific">Phenylobacterium kunshanense</name>
    <dbReference type="NCBI Taxonomy" id="1445034"/>
    <lineage>
        <taxon>Bacteria</taxon>
        <taxon>Pseudomonadati</taxon>
        <taxon>Pseudomonadota</taxon>
        <taxon>Alphaproteobacteria</taxon>
        <taxon>Caulobacterales</taxon>
        <taxon>Caulobacteraceae</taxon>
        <taxon>Phenylobacterium</taxon>
    </lineage>
</organism>
<dbReference type="InterPro" id="IPR036942">
    <property type="entry name" value="Beta-barrel_TonB_sf"/>
</dbReference>
<dbReference type="PANTHER" id="PTHR47234">
    <property type="match status" value="1"/>
</dbReference>
<dbReference type="PANTHER" id="PTHR47234:SF2">
    <property type="entry name" value="TONB-DEPENDENT RECEPTOR"/>
    <property type="match status" value="1"/>
</dbReference>
<evidence type="ECO:0000256" key="12">
    <source>
        <dbReference type="SAM" id="SignalP"/>
    </source>
</evidence>
<dbReference type="InterPro" id="IPR000531">
    <property type="entry name" value="Beta-barrel_TonB"/>
</dbReference>
<protein>
    <recommendedName>
        <fullName evidence="17">TonB-dependent receptor</fullName>
    </recommendedName>
</protein>
<keyword evidence="8 9" id="KW-0998">Cell outer membrane</keyword>
<evidence type="ECO:0000256" key="2">
    <source>
        <dbReference type="ARBA" id="ARBA00022448"/>
    </source>
</evidence>
<feature type="chain" id="PRO_5016431803" description="TonB-dependent receptor" evidence="12">
    <location>
        <begin position="32"/>
        <end position="988"/>
    </location>
</feature>
<feature type="domain" description="TonB-dependent receptor plug" evidence="14">
    <location>
        <begin position="55"/>
        <end position="169"/>
    </location>
</feature>
<comment type="similarity">
    <text evidence="9 11">Belongs to the TonB-dependent receptor family.</text>
</comment>
<feature type="short sequence motif" description="TonB C-terminal box" evidence="10">
    <location>
        <begin position="971"/>
        <end position="988"/>
    </location>
</feature>
<dbReference type="InterPro" id="IPR037066">
    <property type="entry name" value="Plug_dom_sf"/>
</dbReference>
<proteinExistence type="inferred from homology"/>
<evidence type="ECO:0000259" key="13">
    <source>
        <dbReference type="Pfam" id="PF00593"/>
    </source>
</evidence>
<keyword evidence="4 9" id="KW-0812">Transmembrane</keyword>
<sequence>MKVEMNTMLRGALLASAATVGLMAVPSYAQAQTGGESVDVGEIVITGSRIRRDTFSAPQPIAVVTAEAIRESGNTSIGDILLEQPTINPATNQQNSSGTLFLSGQTRADIRGLGPTRTLVLMDGRRLPFSDASSPAVDLNTIPSLMVDRIDTVPGGVSAVYGSEAIAGVVNFIMKKEQDGLELDIQGGISQEGDGEEFRAGFNWGKKFFDDRLNVLVGGEYASLDKIMQEDRDELFPGIRRNNATGVTVQNVIPTSRSNTAPTATFQLIPGNVVGTARAVTLDYRNPASVVRLSNACGTATVQPTCQDEALFYSGVYNALQGKANRGVLRTYVDYKITETFKAFVDASYVKVSGYGMFQPAFSTATGGGTMPIFLRGDNAYLNGGGATAAALRTEWLAAGKTFTQGSTAAVGKFWQEFGGRDVKTEREQYRVAGGIQGSFETFGRKVDMDSYVQYSRLDGRTTSYNVPNVARVQQATDAVLLNGQIVCRDAAARAAGCAPWDLVNGASREAVLWANANSTTDQKVTQTVAGLNFTTDLFELPAGPVGLAFGFEYRKETSFFEQDALGASGALFFNAIGTREGAYNVKEAYGEVRIPLLKDMLLAEELSVEVAGRVSDYSTIGGTDQYRIGLNWAPVKDVRFRLSEATAVRAPNIIELFSPQSRNFTTAAQDPCDAAVFRGATAAQQAARRVTCAAAIPGWNSATFQSNFGTGRPSLALLQGGNPNLGPEEAHTYQYGVVIQPRWVPNLQISADFFKYNITDQVGTIPINTLFQALCYDDATQPVDQNRFCSNILRDRDGSLTGVVGGVSEVMLTNQNVASVKVEGWDYSIAYGFRTEDVFGKDYGNLAFRLDATWMYRFALQGLPGQAFTQLANTINNATPEWKANGSIRWSNEKLSVTWNTIWIDSMISNNAFQPNQLDPYYTGDYWRHDLRASYKVNDQIRVRAGIINLFDEYPPELPEVYTGTGTGSSQYDNRGRFFFVGANMEF</sequence>
<name>A0A328BG19_9CAUL</name>
<dbReference type="PROSITE" id="PS01156">
    <property type="entry name" value="TONB_DEPENDENT_REC_2"/>
    <property type="match status" value="1"/>
</dbReference>